<dbReference type="InterPro" id="IPR011990">
    <property type="entry name" value="TPR-like_helical_dom_sf"/>
</dbReference>
<dbReference type="Pfam" id="PF13432">
    <property type="entry name" value="TPR_16"/>
    <property type="match status" value="2"/>
</dbReference>
<dbReference type="Proteomes" id="UP001165065">
    <property type="component" value="Unassembled WGS sequence"/>
</dbReference>
<name>A0A9W7LDC3_9STRA</name>
<evidence type="ECO:0000256" key="5">
    <source>
        <dbReference type="ARBA" id="ARBA00038210"/>
    </source>
</evidence>
<evidence type="ECO:0000256" key="3">
    <source>
        <dbReference type="ARBA" id="ARBA00022803"/>
    </source>
</evidence>
<dbReference type="GO" id="GO:0031145">
    <property type="term" value="P:anaphase-promoting complex-dependent catabolic process"/>
    <property type="evidence" value="ECO:0007669"/>
    <property type="project" value="TreeGrafter"/>
</dbReference>
<evidence type="ECO:0000256" key="6">
    <source>
        <dbReference type="PROSITE-ProRule" id="PRU00339"/>
    </source>
</evidence>
<dbReference type="OrthoDB" id="329563at2759"/>
<organism evidence="8 9">
    <name type="scientific">Triparma columacea</name>
    <dbReference type="NCBI Taxonomy" id="722753"/>
    <lineage>
        <taxon>Eukaryota</taxon>
        <taxon>Sar</taxon>
        <taxon>Stramenopiles</taxon>
        <taxon>Ochrophyta</taxon>
        <taxon>Bolidophyceae</taxon>
        <taxon>Parmales</taxon>
        <taxon>Triparmaceae</taxon>
        <taxon>Triparma</taxon>
    </lineage>
</organism>
<feature type="region of interest" description="Disordered" evidence="7">
    <location>
        <begin position="136"/>
        <end position="189"/>
    </location>
</feature>
<reference evidence="9" key="1">
    <citation type="journal article" date="2023" name="Commun. Biol.">
        <title>Genome analysis of Parmales, the sister group of diatoms, reveals the evolutionary specialization of diatoms from phago-mixotrophs to photoautotrophs.</title>
        <authorList>
            <person name="Ban H."/>
            <person name="Sato S."/>
            <person name="Yoshikawa S."/>
            <person name="Yamada K."/>
            <person name="Nakamura Y."/>
            <person name="Ichinomiya M."/>
            <person name="Sato N."/>
            <person name="Blanc-Mathieu R."/>
            <person name="Endo H."/>
            <person name="Kuwata A."/>
            <person name="Ogata H."/>
        </authorList>
    </citation>
    <scope>NUCLEOTIDE SEQUENCE [LARGE SCALE GENOMIC DNA]</scope>
</reference>
<dbReference type="GO" id="GO:0051301">
    <property type="term" value="P:cell division"/>
    <property type="evidence" value="ECO:0007669"/>
    <property type="project" value="TreeGrafter"/>
</dbReference>
<feature type="compositionally biased region" description="Pro residues" evidence="7">
    <location>
        <begin position="144"/>
        <end position="153"/>
    </location>
</feature>
<feature type="repeat" description="TPR" evidence="6">
    <location>
        <begin position="603"/>
        <end position="636"/>
    </location>
</feature>
<dbReference type="Gene3D" id="1.25.40.10">
    <property type="entry name" value="Tetratricopeptide repeat domain"/>
    <property type="match status" value="3"/>
</dbReference>
<feature type="repeat" description="TPR" evidence="6">
    <location>
        <begin position="501"/>
        <end position="534"/>
    </location>
</feature>
<evidence type="ECO:0000256" key="4">
    <source>
        <dbReference type="ARBA" id="ARBA00023242"/>
    </source>
</evidence>
<dbReference type="EMBL" id="BRYA01000319">
    <property type="protein sequence ID" value="GMI46930.1"/>
    <property type="molecule type" value="Genomic_DNA"/>
</dbReference>
<dbReference type="PROSITE" id="PS50293">
    <property type="entry name" value="TPR_REGION"/>
    <property type="match status" value="1"/>
</dbReference>
<dbReference type="SUPFAM" id="SSF48452">
    <property type="entry name" value="TPR-like"/>
    <property type="match status" value="2"/>
</dbReference>
<dbReference type="FunFam" id="1.25.40.10:FF:000018">
    <property type="entry name" value="Cell division cycle protein 27 homolog B"/>
    <property type="match status" value="1"/>
</dbReference>
<keyword evidence="4" id="KW-0539">Nucleus</keyword>
<proteinExistence type="inferred from homology"/>
<keyword evidence="2" id="KW-0677">Repeat</keyword>
<dbReference type="SMART" id="SM00028">
    <property type="entry name" value="TPR"/>
    <property type="match status" value="8"/>
</dbReference>
<dbReference type="GO" id="GO:0016567">
    <property type="term" value="P:protein ubiquitination"/>
    <property type="evidence" value="ECO:0007669"/>
    <property type="project" value="TreeGrafter"/>
</dbReference>
<keyword evidence="3 6" id="KW-0802">TPR repeat</keyword>
<evidence type="ECO:0000256" key="7">
    <source>
        <dbReference type="SAM" id="MobiDB-lite"/>
    </source>
</evidence>
<feature type="region of interest" description="Disordered" evidence="7">
    <location>
        <begin position="268"/>
        <end position="304"/>
    </location>
</feature>
<dbReference type="GO" id="GO:0005737">
    <property type="term" value="C:cytoplasm"/>
    <property type="evidence" value="ECO:0007669"/>
    <property type="project" value="TreeGrafter"/>
</dbReference>
<dbReference type="PANTHER" id="PTHR12558:SF13">
    <property type="entry name" value="CELL DIVISION CYCLE PROTEIN 27 HOMOLOG"/>
    <property type="match status" value="1"/>
</dbReference>
<dbReference type="Pfam" id="PF00515">
    <property type="entry name" value="TPR_1"/>
    <property type="match status" value="1"/>
</dbReference>
<protein>
    <submittedName>
        <fullName evidence="8">Uncharacterized protein</fullName>
    </submittedName>
</protein>
<keyword evidence="9" id="KW-1185">Reference proteome</keyword>
<dbReference type="PROSITE" id="PS50005">
    <property type="entry name" value="TPR"/>
    <property type="match status" value="3"/>
</dbReference>
<dbReference type="PANTHER" id="PTHR12558">
    <property type="entry name" value="CELL DIVISION CYCLE 16,23,27"/>
    <property type="match status" value="1"/>
</dbReference>
<gene>
    <name evidence="8" type="ORF">TrCOL_g9067</name>
</gene>
<dbReference type="GO" id="GO:0007091">
    <property type="term" value="P:metaphase/anaphase transition of mitotic cell cycle"/>
    <property type="evidence" value="ECO:0007669"/>
    <property type="project" value="TreeGrafter"/>
</dbReference>
<dbReference type="AlphaFoldDB" id="A0A9W7LDC3"/>
<feature type="compositionally biased region" description="Polar residues" evidence="7">
    <location>
        <begin position="159"/>
        <end position="170"/>
    </location>
</feature>
<sequence>MELTALVQSRTKQNDNAVLGCGVKGYSRAVALSNKNQHLDAVNECLPLLSHPSTSSYAPLHCLLGRCYKALGNHRKSSYHDIKAVELDEWIWESRKRNEENYRRGGKENEGNKEEMIQEVKLSPCGLKLFHGLPRSTNMSSPYTPSPSLPTSPPLTSTQMSHLPPSQMSNLPPTPGLTTPGLTPIQPQGLTFASTNNSNFSERSNIDNTRGLTFASTNNSNFSERSNIDNTRGRLSFGGMGDTGGTLGSLGNPVGTPKGFGSVMKVPTTSKKSETQGGGGDGLGYKLPPSTGSAVLPSDQPGRRTNDYTYHDNTYANEATTSDGVEALRKLVGIMERAWGAVGNYEAGRAMKCLEELPRNHKESADVYHLTGLCYFETAQYTLARKSLESMHLASPGRLSGLEILSTVYWHLKDEVALSYLSRKVVSMDKTSPVTWCVVGNCYSLLKEHEMALRFFQRALEIDPSFAYASTLSGHELVANEDFDKAIKCFRDAVRMNVRHYNAWYGLGSIYYRQEKFALATEHFKRAVSINSGSCILYCHLGMSLAAQGRSDEALRCLSSSERLEPGNPQARFQRANVLMGAERYEEAYKELSGVVKAAPREASVWFLIGKVAKKLGRTDEALKAFTKALDLDPKDGNMIKARIDRLDEDEDEEAGQGF</sequence>
<dbReference type="InterPro" id="IPR019734">
    <property type="entry name" value="TPR_rpt"/>
</dbReference>
<evidence type="ECO:0000256" key="1">
    <source>
        <dbReference type="ARBA" id="ARBA00004123"/>
    </source>
</evidence>
<accession>A0A9W7LDC3</accession>
<dbReference type="GO" id="GO:0005680">
    <property type="term" value="C:anaphase-promoting complex"/>
    <property type="evidence" value="ECO:0007669"/>
    <property type="project" value="TreeGrafter"/>
</dbReference>
<evidence type="ECO:0000313" key="9">
    <source>
        <dbReference type="Proteomes" id="UP001165065"/>
    </source>
</evidence>
<evidence type="ECO:0000313" key="8">
    <source>
        <dbReference type="EMBL" id="GMI46930.1"/>
    </source>
</evidence>
<comment type="similarity">
    <text evidence="5">Belongs to the APC3/CDC27 family.</text>
</comment>
<evidence type="ECO:0000256" key="2">
    <source>
        <dbReference type="ARBA" id="ARBA00022737"/>
    </source>
</evidence>
<comment type="caution">
    <text evidence="8">The sequence shown here is derived from an EMBL/GenBank/DDBJ whole genome shotgun (WGS) entry which is preliminary data.</text>
</comment>
<comment type="subcellular location">
    <subcellularLocation>
        <location evidence="1">Nucleus</location>
    </subcellularLocation>
</comment>
<feature type="repeat" description="TPR" evidence="6">
    <location>
        <begin position="433"/>
        <end position="466"/>
    </location>
</feature>